<accession>A0ABU0JFM1</accession>
<proteinExistence type="predicted"/>
<dbReference type="InterPro" id="IPR019704">
    <property type="entry name" value="Flagellar_assmbl_FliX_class2"/>
</dbReference>
<reference evidence="2 3" key="1">
    <citation type="submission" date="2023-07" db="EMBL/GenBank/DDBJ databases">
        <title>Genomic Encyclopedia of Type Strains, Phase IV (KMG-IV): sequencing the most valuable type-strain genomes for metagenomic binning, comparative biology and taxonomic classification.</title>
        <authorList>
            <person name="Goeker M."/>
        </authorList>
    </citation>
    <scope>NUCLEOTIDE SEQUENCE [LARGE SCALE GENOMIC DNA]</scope>
    <source>
        <strain evidence="2 3">DSM 19619</strain>
    </source>
</reference>
<evidence type="ECO:0000313" key="2">
    <source>
        <dbReference type="EMBL" id="MDQ0473075.1"/>
    </source>
</evidence>
<evidence type="ECO:0000256" key="1">
    <source>
        <dbReference type="SAM" id="MobiDB-lite"/>
    </source>
</evidence>
<feature type="compositionally biased region" description="Basic and acidic residues" evidence="1">
    <location>
        <begin position="1"/>
        <end position="13"/>
    </location>
</feature>
<protein>
    <recommendedName>
        <fullName evidence="4">Flagellar assembly protein FliX</fullName>
    </recommendedName>
</protein>
<dbReference type="Pfam" id="PF10768">
    <property type="entry name" value="FliX"/>
    <property type="match status" value="1"/>
</dbReference>
<dbReference type="RefSeq" id="WP_307280828.1">
    <property type="nucleotide sequence ID" value="NZ_JAUSVX010000014.1"/>
</dbReference>
<sequence>MHIDGAGRVRDQRPLGAAARPSGAGAAFSLGVTQGGAEPAAARSAPALAGLDAMLALQAVEDPLARRRKALRRGRRLLDLLDGLKVAMLDGAVSAADIGHLAALLHDSREGVDDPGLESVLAEIDVRAAVELAKLDRART</sequence>
<organism evidence="2 3">
    <name type="scientific">Labrys wisconsinensis</name>
    <dbReference type="NCBI Taxonomy" id="425677"/>
    <lineage>
        <taxon>Bacteria</taxon>
        <taxon>Pseudomonadati</taxon>
        <taxon>Pseudomonadota</taxon>
        <taxon>Alphaproteobacteria</taxon>
        <taxon>Hyphomicrobiales</taxon>
        <taxon>Xanthobacteraceae</taxon>
        <taxon>Labrys</taxon>
    </lineage>
</organism>
<dbReference type="EMBL" id="JAUSVX010000014">
    <property type="protein sequence ID" value="MDQ0473075.1"/>
    <property type="molecule type" value="Genomic_DNA"/>
</dbReference>
<name>A0ABU0JFM1_9HYPH</name>
<evidence type="ECO:0000313" key="3">
    <source>
        <dbReference type="Proteomes" id="UP001242480"/>
    </source>
</evidence>
<dbReference type="Proteomes" id="UP001242480">
    <property type="component" value="Unassembled WGS sequence"/>
</dbReference>
<comment type="caution">
    <text evidence="2">The sequence shown here is derived from an EMBL/GenBank/DDBJ whole genome shotgun (WGS) entry which is preliminary data.</text>
</comment>
<feature type="region of interest" description="Disordered" evidence="1">
    <location>
        <begin position="1"/>
        <end position="20"/>
    </location>
</feature>
<gene>
    <name evidence="2" type="ORF">QO011_006108</name>
</gene>
<keyword evidence="3" id="KW-1185">Reference proteome</keyword>
<evidence type="ECO:0008006" key="4">
    <source>
        <dbReference type="Google" id="ProtNLM"/>
    </source>
</evidence>